<feature type="coiled-coil region" evidence="1">
    <location>
        <begin position="12"/>
        <end position="81"/>
    </location>
</feature>
<comment type="caution">
    <text evidence="2">The sequence shown here is derived from an EMBL/GenBank/DDBJ whole genome shotgun (WGS) entry which is preliminary data.</text>
</comment>
<dbReference type="Proteomes" id="UP000816034">
    <property type="component" value="Unassembled WGS sequence"/>
</dbReference>
<proteinExistence type="predicted"/>
<evidence type="ECO:0000256" key="1">
    <source>
        <dbReference type="SAM" id="Coils"/>
    </source>
</evidence>
<dbReference type="GeneID" id="68094892"/>
<name>A0AA88GPW0_NAELO</name>
<dbReference type="RefSeq" id="XP_044550684.1">
    <property type="nucleotide sequence ID" value="XM_044691854.1"/>
</dbReference>
<organism evidence="2 3">
    <name type="scientific">Naegleria lovaniensis</name>
    <name type="common">Amoeba</name>
    <dbReference type="NCBI Taxonomy" id="51637"/>
    <lineage>
        <taxon>Eukaryota</taxon>
        <taxon>Discoba</taxon>
        <taxon>Heterolobosea</taxon>
        <taxon>Tetramitia</taxon>
        <taxon>Eutetramitia</taxon>
        <taxon>Vahlkampfiidae</taxon>
        <taxon>Naegleria</taxon>
    </lineage>
</organism>
<accession>A0AA88GPW0</accession>
<reference evidence="2 3" key="1">
    <citation type="journal article" date="2018" name="BMC Genomics">
        <title>The genome of Naegleria lovaniensis, the basis for a comparative approach to unravel pathogenicity factors of the human pathogenic amoeba N. fowleri.</title>
        <authorList>
            <person name="Liechti N."/>
            <person name="Schurch N."/>
            <person name="Bruggmann R."/>
            <person name="Wittwer M."/>
        </authorList>
    </citation>
    <scope>NUCLEOTIDE SEQUENCE [LARGE SCALE GENOMIC DNA]</scope>
    <source>
        <strain evidence="2 3">ATCC 30569</strain>
    </source>
</reference>
<gene>
    <name evidence="2" type="ORF">C9374_002436</name>
</gene>
<dbReference type="AlphaFoldDB" id="A0AA88GPW0"/>
<keyword evidence="3" id="KW-1185">Reference proteome</keyword>
<protein>
    <submittedName>
        <fullName evidence="2">Uncharacterized protein</fullName>
    </submittedName>
</protein>
<dbReference type="EMBL" id="PYSW02000015">
    <property type="protein sequence ID" value="KAG2386692.1"/>
    <property type="molecule type" value="Genomic_DNA"/>
</dbReference>
<evidence type="ECO:0000313" key="3">
    <source>
        <dbReference type="Proteomes" id="UP000816034"/>
    </source>
</evidence>
<keyword evidence="1" id="KW-0175">Coiled coil</keyword>
<sequence>MIEQRDSFHLQNVELTMKLKQQEEKTKRKEEEKRRLVEKNMRLAEEIQRLNEEKERMYSRLDDLVSERNQLCLENQKLKQQARNFSPHSELNNVAPEMNLSSISARSDESASSLESLCRNLHALDIQNEDPSFMSETSDGVKQ</sequence>
<evidence type="ECO:0000313" key="2">
    <source>
        <dbReference type="EMBL" id="KAG2386692.1"/>
    </source>
</evidence>